<feature type="compositionally biased region" description="Basic and acidic residues" evidence="1">
    <location>
        <begin position="255"/>
        <end position="271"/>
    </location>
</feature>
<evidence type="ECO:0000313" key="3">
    <source>
        <dbReference type="Proteomes" id="UP000218209"/>
    </source>
</evidence>
<name>A0A1X6PJH4_PORUM</name>
<reference evidence="2 3" key="1">
    <citation type="submission" date="2017-03" db="EMBL/GenBank/DDBJ databases">
        <title>WGS assembly of Porphyra umbilicalis.</title>
        <authorList>
            <person name="Brawley S.H."/>
            <person name="Blouin N.A."/>
            <person name="Ficko-Blean E."/>
            <person name="Wheeler G.L."/>
            <person name="Lohr M."/>
            <person name="Goodson H.V."/>
            <person name="Jenkins J.W."/>
            <person name="Blaby-Haas C.E."/>
            <person name="Helliwell K.E."/>
            <person name="Chan C."/>
            <person name="Marriage T."/>
            <person name="Bhattacharya D."/>
            <person name="Klein A.S."/>
            <person name="Badis Y."/>
            <person name="Brodie J."/>
            <person name="Cao Y."/>
            <person name="Collen J."/>
            <person name="Dittami S.M."/>
            <person name="Gachon C.M."/>
            <person name="Green B.R."/>
            <person name="Karpowicz S."/>
            <person name="Kim J.W."/>
            <person name="Kudahl U."/>
            <person name="Lin S."/>
            <person name="Michel G."/>
            <person name="Mittag M."/>
            <person name="Olson B.J."/>
            <person name="Pangilinan J."/>
            <person name="Peng Y."/>
            <person name="Qiu H."/>
            <person name="Shu S."/>
            <person name="Singer J.T."/>
            <person name="Smith A.G."/>
            <person name="Sprecher B.N."/>
            <person name="Wagner V."/>
            <person name="Wang W."/>
            <person name="Wang Z.-Y."/>
            <person name="Yan J."/>
            <person name="Yarish C."/>
            <person name="Zoeuner-Riek S."/>
            <person name="Zhuang Y."/>
            <person name="Zou Y."/>
            <person name="Lindquist E.A."/>
            <person name="Grimwood J."/>
            <person name="Barry K."/>
            <person name="Rokhsar D.S."/>
            <person name="Schmutz J."/>
            <person name="Stiller J.W."/>
            <person name="Grossman A.R."/>
            <person name="Prochnik S.E."/>
        </authorList>
    </citation>
    <scope>NUCLEOTIDE SEQUENCE [LARGE SCALE GENOMIC DNA]</scope>
    <source>
        <strain evidence="2">4086291</strain>
    </source>
</reference>
<feature type="region of interest" description="Disordered" evidence="1">
    <location>
        <begin position="255"/>
        <end position="287"/>
    </location>
</feature>
<organism evidence="2 3">
    <name type="scientific">Porphyra umbilicalis</name>
    <name type="common">Purple laver</name>
    <name type="synonym">Red alga</name>
    <dbReference type="NCBI Taxonomy" id="2786"/>
    <lineage>
        <taxon>Eukaryota</taxon>
        <taxon>Rhodophyta</taxon>
        <taxon>Bangiophyceae</taxon>
        <taxon>Bangiales</taxon>
        <taxon>Bangiaceae</taxon>
        <taxon>Porphyra</taxon>
    </lineage>
</organism>
<accession>A0A1X6PJH4</accession>
<evidence type="ECO:0000313" key="2">
    <source>
        <dbReference type="EMBL" id="OSX81064.1"/>
    </source>
</evidence>
<dbReference type="EMBL" id="KV918766">
    <property type="protein sequence ID" value="OSX81064.1"/>
    <property type="molecule type" value="Genomic_DNA"/>
</dbReference>
<feature type="compositionally biased region" description="Basic and acidic residues" evidence="1">
    <location>
        <begin position="18"/>
        <end position="28"/>
    </location>
</feature>
<protein>
    <submittedName>
        <fullName evidence="2">Uncharacterized protein</fullName>
    </submittedName>
</protein>
<feature type="compositionally biased region" description="Pro residues" evidence="1">
    <location>
        <begin position="1"/>
        <end position="11"/>
    </location>
</feature>
<feature type="region of interest" description="Disordered" evidence="1">
    <location>
        <begin position="1"/>
        <end position="46"/>
    </location>
</feature>
<sequence>MSTSSPTPPAGGAPSHVSARDEVSKEGASDPATKKPRRLWRPTGASDRNDVMRVKVLCNAGPHVTSGRKRVGLLQQAVDIFNIQPNAPFITDPKHLADRFKLLTEQYERENKVREAQSGKEDQLKLSELDELLADALRAKDEWLEAKEGREEAKDVMEARLRQQGAHARDAIMRRRRASSECEAGDGEEPGRGADSGVGGDAGSTFGRPSGSRKRLRAPDDADDDELLSLLRESEKRKHDLQEWRLALEERRMQHERDLHDEAQAKNEREASAAAAAAAAAASQQTETMSLLTELARSIARRQ</sequence>
<proteinExistence type="predicted"/>
<evidence type="ECO:0000256" key="1">
    <source>
        <dbReference type="SAM" id="MobiDB-lite"/>
    </source>
</evidence>
<gene>
    <name evidence="2" type="ORF">BU14_0027s0090</name>
</gene>
<feature type="compositionally biased region" description="Basic and acidic residues" evidence="1">
    <location>
        <begin position="232"/>
        <end position="241"/>
    </location>
</feature>
<feature type="compositionally biased region" description="Low complexity" evidence="1">
    <location>
        <begin position="272"/>
        <end position="283"/>
    </location>
</feature>
<feature type="region of interest" description="Disordered" evidence="1">
    <location>
        <begin position="162"/>
        <end position="241"/>
    </location>
</feature>
<keyword evidence="3" id="KW-1185">Reference proteome</keyword>
<feature type="compositionally biased region" description="Basic and acidic residues" evidence="1">
    <location>
        <begin position="162"/>
        <end position="173"/>
    </location>
</feature>
<dbReference type="AlphaFoldDB" id="A0A1X6PJH4"/>
<dbReference type="Proteomes" id="UP000218209">
    <property type="component" value="Unassembled WGS sequence"/>
</dbReference>